<feature type="region of interest" description="Disordered" evidence="1">
    <location>
        <begin position="138"/>
        <end position="157"/>
    </location>
</feature>
<accession>A0A840YB87</accession>
<organism evidence="3 4">
    <name type="scientific">Neoroseomonas alkaliterrae</name>
    <dbReference type="NCBI Taxonomy" id="1452450"/>
    <lineage>
        <taxon>Bacteria</taxon>
        <taxon>Pseudomonadati</taxon>
        <taxon>Pseudomonadota</taxon>
        <taxon>Alphaproteobacteria</taxon>
        <taxon>Acetobacterales</taxon>
        <taxon>Acetobacteraceae</taxon>
        <taxon>Neoroseomonas</taxon>
    </lineage>
</organism>
<evidence type="ECO:0000256" key="2">
    <source>
        <dbReference type="SAM" id="Phobius"/>
    </source>
</evidence>
<reference evidence="3 4" key="1">
    <citation type="submission" date="2020-08" db="EMBL/GenBank/DDBJ databases">
        <title>Genomic Encyclopedia of Type Strains, Phase IV (KMG-IV): sequencing the most valuable type-strain genomes for metagenomic binning, comparative biology and taxonomic classification.</title>
        <authorList>
            <person name="Goeker M."/>
        </authorList>
    </citation>
    <scope>NUCLEOTIDE SEQUENCE [LARGE SCALE GENOMIC DNA]</scope>
    <source>
        <strain evidence="3 4">DSM 25895</strain>
    </source>
</reference>
<gene>
    <name evidence="3" type="ORF">FHS88_003385</name>
</gene>
<comment type="caution">
    <text evidence="3">The sequence shown here is derived from an EMBL/GenBank/DDBJ whole genome shotgun (WGS) entry which is preliminary data.</text>
</comment>
<feature type="transmembrane region" description="Helical" evidence="2">
    <location>
        <begin position="168"/>
        <end position="188"/>
    </location>
</feature>
<proteinExistence type="predicted"/>
<keyword evidence="2" id="KW-0812">Transmembrane</keyword>
<feature type="region of interest" description="Disordered" evidence="1">
    <location>
        <begin position="202"/>
        <end position="224"/>
    </location>
</feature>
<feature type="region of interest" description="Disordered" evidence="1">
    <location>
        <begin position="111"/>
        <end position="132"/>
    </location>
</feature>
<dbReference type="RefSeq" id="WP_184486620.1">
    <property type="nucleotide sequence ID" value="NZ_JACIJE010000010.1"/>
</dbReference>
<dbReference type="Gene3D" id="1.25.40.10">
    <property type="entry name" value="Tetratricopeptide repeat domain"/>
    <property type="match status" value="1"/>
</dbReference>
<dbReference type="AlphaFoldDB" id="A0A840YB87"/>
<keyword evidence="4" id="KW-1185">Reference proteome</keyword>
<dbReference type="SUPFAM" id="SSF81901">
    <property type="entry name" value="HCP-like"/>
    <property type="match status" value="1"/>
</dbReference>
<dbReference type="Proteomes" id="UP000562254">
    <property type="component" value="Unassembled WGS sequence"/>
</dbReference>
<feature type="compositionally biased region" description="Pro residues" evidence="1">
    <location>
        <begin position="204"/>
        <end position="215"/>
    </location>
</feature>
<keyword evidence="2" id="KW-0472">Membrane</keyword>
<dbReference type="InterPro" id="IPR011990">
    <property type="entry name" value="TPR-like_helical_dom_sf"/>
</dbReference>
<protein>
    <submittedName>
        <fullName evidence="3">Uncharacterized protein</fullName>
    </submittedName>
</protein>
<evidence type="ECO:0000313" key="4">
    <source>
        <dbReference type="Proteomes" id="UP000562254"/>
    </source>
</evidence>
<evidence type="ECO:0000256" key="1">
    <source>
        <dbReference type="SAM" id="MobiDB-lite"/>
    </source>
</evidence>
<keyword evidence="2" id="KW-1133">Transmembrane helix</keyword>
<feature type="compositionally biased region" description="Pro residues" evidence="1">
    <location>
        <begin position="143"/>
        <end position="157"/>
    </location>
</feature>
<sequence>MIALRAAADPAHPEGGHAIVLLQGVMTPPADPRFRILREGWAKGTLGPDGWQVGDALLSPDRVEPSPQGVRFYLGPQVVDWLEAGPVLFAVPGAGVQAPLFWPDVPPLHGGSGHSIAEPSRAPPPRPALPIEDPDATIAVAPRPAPPPEAPPPPAAPAPVVAARRGSALSWVLLLLLLALGAGGVWWWQTGAEAPRIAEALAPGRPPEPALPPVRPQQEAQGPATLDGLSVPEVIERAASPAAIAAEAARRHEAGRYDDALLLWEAAARAGHAPALTRLAGLYDPVGFVPGRPFRDPDPRQAARHYRDAVAAGDAAAAEPRARLRRWLDDRAREGDLNAPLTIGDFWP</sequence>
<evidence type="ECO:0000313" key="3">
    <source>
        <dbReference type="EMBL" id="MBB5691233.1"/>
    </source>
</evidence>
<dbReference type="EMBL" id="JACIJE010000010">
    <property type="protein sequence ID" value="MBB5691233.1"/>
    <property type="molecule type" value="Genomic_DNA"/>
</dbReference>
<name>A0A840YB87_9PROT</name>